<evidence type="ECO:0000259" key="2">
    <source>
        <dbReference type="Pfam" id="PF01882"/>
    </source>
</evidence>
<dbReference type="Pfam" id="PF01882">
    <property type="entry name" value="DUF58"/>
    <property type="match status" value="1"/>
</dbReference>
<accession>A0A6J4PYU3</accession>
<keyword evidence="1" id="KW-0472">Membrane</keyword>
<sequence length="427" mass="46464">MPKLLRRLRYPGRRVSVRPTARGWQAIFFGGLALVAALLVGTTQIYQLAYALAGLLLAALVLGLFFSRGLEYARRIPEGERPTAGRSSHVDLVVSNASRTRSPNVEVVDHLPERRPFRGPPVAGFGTRKIRESMLFAKRGLYELGPAEIRTTDPFGLLRFVRRFEARTGVLVYPEVFELVGFPLRGRKGDAGTRGSFAQRGDEFSGLREYRRGDDRRHIDWKSVARTGELVVKEFAQEAPQRHAVVLDLYRPGIGSTEAEVEDAVSAAGSVLYHLVREGLPFRLLCADEGGSATTFGADEAAYWRAMDLLAVTRADGDVKPGEVLVQKLREEREELGEGVVLISRSLGDGLVESIEKLRAAGLLVAVVALATHTYRAGGAASGREAAFSESVRRLELAGAQVRVVRRPGGVAALAGTRRAANARGAV</sequence>
<protein>
    <recommendedName>
        <fullName evidence="2">DUF58 domain-containing protein</fullName>
    </recommendedName>
</protein>
<keyword evidence="1" id="KW-1133">Transmembrane helix</keyword>
<dbReference type="AlphaFoldDB" id="A0A6J4PYU3"/>
<dbReference type="PANTHER" id="PTHR34351:SF2">
    <property type="entry name" value="DUF58 DOMAIN-CONTAINING PROTEIN"/>
    <property type="match status" value="1"/>
</dbReference>
<dbReference type="EMBL" id="CADCVB010000086">
    <property type="protein sequence ID" value="CAA9423156.1"/>
    <property type="molecule type" value="Genomic_DNA"/>
</dbReference>
<dbReference type="PANTHER" id="PTHR34351">
    <property type="entry name" value="SLR1927 PROTEIN-RELATED"/>
    <property type="match status" value="1"/>
</dbReference>
<dbReference type="InterPro" id="IPR002881">
    <property type="entry name" value="DUF58"/>
</dbReference>
<proteinExistence type="predicted"/>
<feature type="domain" description="DUF58" evidence="2">
    <location>
        <begin position="207"/>
        <end position="280"/>
    </location>
</feature>
<evidence type="ECO:0000313" key="3">
    <source>
        <dbReference type="EMBL" id="CAA9423156.1"/>
    </source>
</evidence>
<feature type="transmembrane region" description="Helical" evidence="1">
    <location>
        <begin position="45"/>
        <end position="66"/>
    </location>
</feature>
<reference evidence="3" key="1">
    <citation type="submission" date="2020-02" db="EMBL/GenBank/DDBJ databases">
        <authorList>
            <person name="Meier V. D."/>
        </authorList>
    </citation>
    <scope>NUCLEOTIDE SEQUENCE</scope>
    <source>
        <strain evidence="3">AVDCRST_MAG78</strain>
    </source>
</reference>
<keyword evidence="1" id="KW-0812">Transmembrane</keyword>
<evidence type="ECO:0000256" key="1">
    <source>
        <dbReference type="SAM" id="Phobius"/>
    </source>
</evidence>
<name>A0A6J4PYU3_9ACTN</name>
<organism evidence="3">
    <name type="scientific">uncultured Rubrobacteraceae bacterium</name>
    <dbReference type="NCBI Taxonomy" id="349277"/>
    <lineage>
        <taxon>Bacteria</taxon>
        <taxon>Bacillati</taxon>
        <taxon>Actinomycetota</taxon>
        <taxon>Rubrobacteria</taxon>
        <taxon>Rubrobacterales</taxon>
        <taxon>Rubrobacteraceae</taxon>
        <taxon>environmental samples</taxon>
    </lineage>
</organism>
<gene>
    <name evidence="3" type="ORF">AVDCRST_MAG78-1176</name>
</gene>
<feature type="transmembrane region" description="Helical" evidence="1">
    <location>
        <begin position="21"/>
        <end position="39"/>
    </location>
</feature>